<evidence type="ECO:0000256" key="2">
    <source>
        <dbReference type="ARBA" id="ARBA00005830"/>
    </source>
</evidence>
<evidence type="ECO:0000313" key="6">
    <source>
        <dbReference type="EMBL" id="KAG4422296.1"/>
    </source>
</evidence>
<dbReference type="OrthoDB" id="445007at2759"/>
<dbReference type="SUPFAM" id="SSF51197">
    <property type="entry name" value="Clavaminate synthase-like"/>
    <property type="match status" value="1"/>
</dbReference>
<accession>A0A8H7WCI1</accession>
<dbReference type="Pfam" id="PF05721">
    <property type="entry name" value="PhyH"/>
    <property type="match status" value="1"/>
</dbReference>
<dbReference type="Gene3D" id="2.60.120.620">
    <property type="entry name" value="q2cbj1_9rhob like domain"/>
    <property type="match status" value="1"/>
</dbReference>
<keyword evidence="7" id="KW-1185">Reference proteome</keyword>
<dbReference type="PANTHER" id="PTHR20883:SF15">
    <property type="entry name" value="PHYTANOYL-COA DIOXYGENASE DOMAIN-CONTAINING PROTEIN 1"/>
    <property type="match status" value="1"/>
</dbReference>
<feature type="compositionally biased region" description="Polar residues" evidence="5">
    <location>
        <begin position="342"/>
        <end position="369"/>
    </location>
</feature>
<gene>
    <name evidence="6" type="ORF">IFR04_004562</name>
</gene>
<keyword evidence="3" id="KW-0479">Metal-binding</keyword>
<feature type="region of interest" description="Disordered" evidence="5">
    <location>
        <begin position="337"/>
        <end position="370"/>
    </location>
</feature>
<proteinExistence type="inferred from homology"/>
<keyword evidence="4" id="KW-0408">Iron</keyword>
<dbReference type="AlphaFoldDB" id="A0A8H7WCI1"/>
<evidence type="ECO:0000256" key="5">
    <source>
        <dbReference type="SAM" id="MobiDB-lite"/>
    </source>
</evidence>
<comment type="similarity">
    <text evidence="2">Belongs to the PhyH family.</text>
</comment>
<dbReference type="Proteomes" id="UP000664132">
    <property type="component" value="Unassembled WGS sequence"/>
</dbReference>
<evidence type="ECO:0000313" key="7">
    <source>
        <dbReference type="Proteomes" id="UP000664132"/>
    </source>
</evidence>
<organism evidence="6 7">
    <name type="scientific">Cadophora malorum</name>
    <dbReference type="NCBI Taxonomy" id="108018"/>
    <lineage>
        <taxon>Eukaryota</taxon>
        <taxon>Fungi</taxon>
        <taxon>Dikarya</taxon>
        <taxon>Ascomycota</taxon>
        <taxon>Pezizomycotina</taxon>
        <taxon>Leotiomycetes</taxon>
        <taxon>Helotiales</taxon>
        <taxon>Ploettnerulaceae</taxon>
        <taxon>Cadophora</taxon>
    </lineage>
</organism>
<name>A0A8H7WCI1_9HELO</name>
<evidence type="ECO:0000256" key="1">
    <source>
        <dbReference type="ARBA" id="ARBA00001962"/>
    </source>
</evidence>
<reference evidence="6" key="1">
    <citation type="submission" date="2021-02" db="EMBL/GenBank/DDBJ databases">
        <title>Genome sequence Cadophora malorum strain M34.</title>
        <authorList>
            <person name="Stefanovic E."/>
            <person name="Vu D."/>
            <person name="Scully C."/>
            <person name="Dijksterhuis J."/>
            <person name="Roader J."/>
            <person name="Houbraken J."/>
        </authorList>
    </citation>
    <scope>NUCLEOTIDE SEQUENCE</scope>
    <source>
        <strain evidence="6">M34</strain>
    </source>
</reference>
<protein>
    <submittedName>
        <fullName evidence="6">Uncharacterized protein</fullName>
    </submittedName>
</protein>
<feature type="region of interest" description="Disordered" evidence="5">
    <location>
        <begin position="294"/>
        <end position="322"/>
    </location>
</feature>
<dbReference type="PANTHER" id="PTHR20883">
    <property type="entry name" value="PHYTANOYL-COA DIOXYGENASE DOMAIN CONTAINING 1"/>
    <property type="match status" value="1"/>
</dbReference>
<evidence type="ECO:0000256" key="4">
    <source>
        <dbReference type="ARBA" id="ARBA00023004"/>
    </source>
</evidence>
<feature type="region of interest" description="Disordered" evidence="5">
    <location>
        <begin position="1"/>
        <end position="20"/>
    </location>
</feature>
<dbReference type="InterPro" id="IPR008775">
    <property type="entry name" value="Phytyl_CoA_dOase-like"/>
</dbReference>
<dbReference type="GO" id="GO:0046872">
    <property type="term" value="F:metal ion binding"/>
    <property type="evidence" value="ECO:0007669"/>
    <property type="project" value="UniProtKB-KW"/>
</dbReference>
<sequence length="881" mass="97613">MAQNITNSTSSHGSSNSDDSRHEIAAQSYISSANSSPPPTFSDLDRWRYHIDFQKFSSDLQAAANAVFPNDTKSRYTKVSVLMLSWENEDPNLPVSQEIDRLYDVFRNVYRYETDRWTIPDESCHYKLTEKIMDYVKPAEDSKTHLKIVYYAGHARLTETRLLVWTSLRNYTKPKCPIVKWGGIQTILEEAPNDVLILLDCCASGTANASEGNGVNELISACAFNETANGVGPFSFTSALVTELRLLGNRPSFSVGELYKKIFFRTQCRMPEELYADGTERERHPAPIHLVLTQGGPVPRSIQLPARVGPQRPVPTASSWQPPLSWGYNGSSSVSFDSGTSATANSRNSSVSGPSVKQDSSSTTGTSITVDPIQEVSEGLKYQRGPRLLFAIRMRDTFQPGEDIVELFTEWMRCMPTIADEVNVEASFDSFSTIVIISLPVSVAAYLPQDPSIISLGPITSENRVSLPEKHRVLRSSIPYSIHQRNNSEPGPRRKSNTIEHPGNFVGDFVPSAQSSLSAILDLLPKVNTSDLQIVNDSVETIKRSAGSYESTLDPEPININESGDQEGGAYIRASTIHNRVQLGEGTTFLPGSKDPSITDLISHVLEHGYVILPKIFTPEQVSLANSELARLSSLSSGPASAGGRNSFEGYSTKRIYSLCDKSRTFDCFPIHDTVMKLNDYFLQPAYLMTSFHTVVIEPGEKEQEIHTDDGLIALPRPRPLMGIGTMIALDDFTSTNGATTLISGSHLWPDTRRPTRAEMIPAIMPAGSMVYFLNTLWHSGGANTSSSPRRSMTVQYCQPWIRTFENFTVAQGWEDLDALPKRLLQLMGFSTHDFMGYVDGRSPRAGVEMRKKRLLEWGAKKRESGNAEDDEGRGKQKSRL</sequence>
<evidence type="ECO:0000256" key="3">
    <source>
        <dbReference type="ARBA" id="ARBA00022723"/>
    </source>
</evidence>
<feature type="compositionally biased region" description="Low complexity" evidence="5">
    <location>
        <begin position="1"/>
        <end position="17"/>
    </location>
</feature>
<feature type="region of interest" description="Disordered" evidence="5">
    <location>
        <begin position="859"/>
        <end position="881"/>
    </location>
</feature>
<dbReference type="EMBL" id="JAFJYH010000051">
    <property type="protein sequence ID" value="KAG4422296.1"/>
    <property type="molecule type" value="Genomic_DNA"/>
</dbReference>
<comment type="cofactor">
    <cofactor evidence="1">
        <name>Fe cation</name>
        <dbReference type="ChEBI" id="CHEBI:24875"/>
    </cofactor>
</comment>
<comment type="caution">
    <text evidence="6">The sequence shown here is derived from an EMBL/GenBank/DDBJ whole genome shotgun (WGS) entry which is preliminary data.</text>
</comment>